<dbReference type="PROSITE" id="PS50198">
    <property type="entry name" value="PPIC_PPIASE_2"/>
    <property type="match status" value="1"/>
</dbReference>
<dbReference type="InterPro" id="IPR000297">
    <property type="entry name" value="PPIase_PpiC"/>
</dbReference>
<comment type="caution">
    <text evidence="9">The sequence shown here is derived from an EMBL/GenBank/DDBJ whole genome shotgun (WGS) entry which is preliminary data.</text>
</comment>
<sequence length="294" mass="33934">MKRLIIPLLALLLLTGAAQAQKKTTPLKKEEPTSASPQVLATFDGEKITVQDYQEALKTLPAQLQWAIAQNRNLRAKFLDNLVTKKMLVKTAKESGVKEDQEMRRRIEEFKNELILGKYLREKLEHIKVTDQEAKAYYDKHKKEFTTPKEVRARHILVKTKEKAEKIYKDLKKGADFTKLAKEYSIDKASAEKGGELGFFTRADMVKPFSDAAFSMKPGEISQPVKTPFGYHVIQVEEVKPPQQKAFKDVKEEIKKQLFQEKQQKAFDKLVAQVKKKWKVETHTERLDQIFNSK</sequence>
<dbReference type="Pfam" id="PF13616">
    <property type="entry name" value="Rotamase_3"/>
    <property type="match status" value="1"/>
</dbReference>
<evidence type="ECO:0000259" key="8">
    <source>
        <dbReference type="PROSITE" id="PS50198"/>
    </source>
</evidence>
<evidence type="ECO:0000256" key="5">
    <source>
        <dbReference type="ARBA" id="ARBA00023235"/>
    </source>
</evidence>
<evidence type="ECO:0000256" key="3">
    <source>
        <dbReference type="ARBA" id="ARBA00022729"/>
    </source>
</evidence>
<evidence type="ECO:0000256" key="2">
    <source>
        <dbReference type="ARBA" id="ARBA00013194"/>
    </source>
</evidence>
<dbReference type="Gene3D" id="1.10.8.1040">
    <property type="match status" value="1"/>
</dbReference>
<dbReference type="SUPFAM" id="SSF54534">
    <property type="entry name" value="FKBP-like"/>
    <property type="match status" value="1"/>
</dbReference>
<dbReference type="Proteomes" id="UP000885690">
    <property type="component" value="Unassembled WGS sequence"/>
</dbReference>
<feature type="chain" id="PRO_5028483405" description="peptidylprolyl isomerase" evidence="7">
    <location>
        <begin position="21"/>
        <end position="294"/>
    </location>
</feature>
<proteinExistence type="predicted"/>
<evidence type="ECO:0000256" key="4">
    <source>
        <dbReference type="ARBA" id="ARBA00023110"/>
    </source>
</evidence>
<feature type="domain" description="PpiC" evidence="8">
    <location>
        <begin position="148"/>
        <end position="238"/>
    </location>
</feature>
<comment type="catalytic activity">
    <reaction evidence="1">
        <text>[protein]-peptidylproline (omega=180) = [protein]-peptidylproline (omega=0)</text>
        <dbReference type="Rhea" id="RHEA:16237"/>
        <dbReference type="Rhea" id="RHEA-COMP:10747"/>
        <dbReference type="Rhea" id="RHEA-COMP:10748"/>
        <dbReference type="ChEBI" id="CHEBI:83833"/>
        <dbReference type="ChEBI" id="CHEBI:83834"/>
        <dbReference type="EC" id="5.2.1.8"/>
    </reaction>
</comment>
<evidence type="ECO:0000256" key="7">
    <source>
        <dbReference type="SAM" id="SignalP"/>
    </source>
</evidence>
<keyword evidence="3 7" id="KW-0732">Signal</keyword>
<dbReference type="EMBL" id="DQWS01000235">
    <property type="protein sequence ID" value="HDD53668.1"/>
    <property type="molecule type" value="Genomic_DNA"/>
</dbReference>
<feature type="signal peptide" evidence="7">
    <location>
        <begin position="1"/>
        <end position="20"/>
    </location>
</feature>
<evidence type="ECO:0000256" key="1">
    <source>
        <dbReference type="ARBA" id="ARBA00000971"/>
    </source>
</evidence>
<reference evidence="9" key="1">
    <citation type="journal article" date="2020" name="mSystems">
        <title>Genome- and Community-Level Interaction Insights into Carbon Utilization and Element Cycling Functions of Hydrothermarchaeota in Hydrothermal Sediment.</title>
        <authorList>
            <person name="Zhou Z."/>
            <person name="Liu Y."/>
            <person name="Xu W."/>
            <person name="Pan J."/>
            <person name="Luo Z.H."/>
            <person name="Li M."/>
        </authorList>
    </citation>
    <scope>NUCLEOTIDE SEQUENCE [LARGE SCALE GENOMIC DNA]</scope>
    <source>
        <strain evidence="9">HyVt-115</strain>
    </source>
</reference>
<dbReference type="Gene3D" id="3.10.50.40">
    <property type="match status" value="1"/>
</dbReference>
<dbReference type="PANTHER" id="PTHR47245">
    <property type="entry name" value="PEPTIDYLPROLYL ISOMERASE"/>
    <property type="match status" value="1"/>
</dbReference>
<dbReference type="AlphaFoldDB" id="A0A7C0U729"/>
<dbReference type="PANTHER" id="PTHR47245:SF1">
    <property type="entry name" value="FOLDASE PROTEIN PRSA"/>
    <property type="match status" value="1"/>
</dbReference>
<protein>
    <recommendedName>
        <fullName evidence="2">peptidylprolyl isomerase</fullName>
        <ecNumber evidence="2">5.2.1.8</ecNumber>
    </recommendedName>
</protein>
<name>A0A7C0U729_9BACT</name>
<keyword evidence="5 6" id="KW-0413">Isomerase</keyword>
<dbReference type="EC" id="5.2.1.8" evidence="2"/>
<accession>A0A7C0U729</accession>
<keyword evidence="4 6" id="KW-0697">Rotamase</keyword>
<dbReference type="GO" id="GO:0003755">
    <property type="term" value="F:peptidyl-prolyl cis-trans isomerase activity"/>
    <property type="evidence" value="ECO:0007669"/>
    <property type="project" value="UniProtKB-KW"/>
</dbReference>
<dbReference type="InterPro" id="IPR046357">
    <property type="entry name" value="PPIase_dom_sf"/>
</dbReference>
<dbReference type="InterPro" id="IPR050245">
    <property type="entry name" value="PrsA_foldase"/>
</dbReference>
<evidence type="ECO:0000256" key="6">
    <source>
        <dbReference type="PROSITE-ProRule" id="PRU00278"/>
    </source>
</evidence>
<dbReference type="Pfam" id="PF13624">
    <property type="entry name" value="SurA_N_3"/>
    <property type="match status" value="1"/>
</dbReference>
<evidence type="ECO:0000313" key="9">
    <source>
        <dbReference type="EMBL" id="HDD53668.1"/>
    </source>
</evidence>
<gene>
    <name evidence="9" type="ORF">ENF32_06355</name>
</gene>
<organism evidence="9">
    <name type="scientific">Thermosulfidibacter takaii</name>
    <dbReference type="NCBI Taxonomy" id="412593"/>
    <lineage>
        <taxon>Bacteria</taxon>
        <taxon>Pseudomonadati</taxon>
        <taxon>Thermosulfidibacterota</taxon>
        <taxon>Thermosulfidibacteria</taxon>
        <taxon>Thermosulfidibacterales</taxon>
        <taxon>Thermosulfidibacteraceae</taxon>
    </lineage>
</organism>